<dbReference type="AlphaFoldDB" id="A0A9J6FMR7"/>
<gene>
    <name evidence="2" type="ORF">HPB48_006406</name>
</gene>
<reference evidence="2 3" key="1">
    <citation type="journal article" date="2020" name="Cell">
        <title>Large-Scale Comparative Analyses of Tick Genomes Elucidate Their Genetic Diversity and Vector Capacities.</title>
        <authorList>
            <consortium name="Tick Genome and Microbiome Consortium (TIGMIC)"/>
            <person name="Jia N."/>
            <person name="Wang J."/>
            <person name="Shi W."/>
            <person name="Du L."/>
            <person name="Sun Y."/>
            <person name="Zhan W."/>
            <person name="Jiang J.F."/>
            <person name="Wang Q."/>
            <person name="Zhang B."/>
            <person name="Ji P."/>
            <person name="Bell-Sakyi L."/>
            <person name="Cui X.M."/>
            <person name="Yuan T.T."/>
            <person name="Jiang B.G."/>
            <person name="Yang W.F."/>
            <person name="Lam T.T."/>
            <person name="Chang Q.C."/>
            <person name="Ding S.J."/>
            <person name="Wang X.J."/>
            <person name="Zhu J.G."/>
            <person name="Ruan X.D."/>
            <person name="Zhao L."/>
            <person name="Wei J.T."/>
            <person name="Ye R.Z."/>
            <person name="Que T.C."/>
            <person name="Du C.H."/>
            <person name="Zhou Y.H."/>
            <person name="Cheng J.X."/>
            <person name="Dai P.F."/>
            <person name="Guo W.B."/>
            <person name="Han X.H."/>
            <person name="Huang E.J."/>
            <person name="Li L.F."/>
            <person name="Wei W."/>
            <person name="Gao Y.C."/>
            <person name="Liu J.Z."/>
            <person name="Shao H.Z."/>
            <person name="Wang X."/>
            <person name="Wang C.C."/>
            <person name="Yang T.C."/>
            <person name="Huo Q.B."/>
            <person name="Li W."/>
            <person name="Chen H.Y."/>
            <person name="Chen S.E."/>
            <person name="Zhou L.G."/>
            <person name="Ni X.B."/>
            <person name="Tian J.H."/>
            <person name="Sheng Y."/>
            <person name="Liu T."/>
            <person name="Pan Y.S."/>
            <person name="Xia L.Y."/>
            <person name="Li J."/>
            <person name="Zhao F."/>
            <person name="Cao W.C."/>
        </authorList>
    </citation>
    <scope>NUCLEOTIDE SEQUENCE [LARGE SCALE GENOMIC DNA]</scope>
    <source>
        <strain evidence="2">HaeL-2018</strain>
    </source>
</reference>
<protein>
    <submittedName>
        <fullName evidence="2">Uncharacterized protein</fullName>
    </submittedName>
</protein>
<accession>A0A9J6FMR7</accession>
<evidence type="ECO:0000256" key="1">
    <source>
        <dbReference type="SAM" id="MobiDB-lite"/>
    </source>
</evidence>
<dbReference type="EMBL" id="JABSTR010000002">
    <property type="protein sequence ID" value="KAH9363300.1"/>
    <property type="molecule type" value="Genomic_DNA"/>
</dbReference>
<evidence type="ECO:0000313" key="2">
    <source>
        <dbReference type="EMBL" id="KAH9363300.1"/>
    </source>
</evidence>
<name>A0A9J6FMR7_HAELO</name>
<feature type="region of interest" description="Disordered" evidence="1">
    <location>
        <begin position="133"/>
        <end position="164"/>
    </location>
</feature>
<dbReference type="Proteomes" id="UP000821853">
    <property type="component" value="Chromosome 10"/>
</dbReference>
<proteinExistence type="predicted"/>
<organism evidence="2 3">
    <name type="scientific">Haemaphysalis longicornis</name>
    <name type="common">Bush tick</name>
    <dbReference type="NCBI Taxonomy" id="44386"/>
    <lineage>
        <taxon>Eukaryota</taxon>
        <taxon>Metazoa</taxon>
        <taxon>Ecdysozoa</taxon>
        <taxon>Arthropoda</taxon>
        <taxon>Chelicerata</taxon>
        <taxon>Arachnida</taxon>
        <taxon>Acari</taxon>
        <taxon>Parasitiformes</taxon>
        <taxon>Ixodida</taxon>
        <taxon>Ixodoidea</taxon>
        <taxon>Ixodidae</taxon>
        <taxon>Haemaphysalinae</taxon>
        <taxon>Haemaphysalis</taxon>
    </lineage>
</organism>
<dbReference type="VEuPathDB" id="VectorBase:HLOH_040238"/>
<evidence type="ECO:0000313" key="3">
    <source>
        <dbReference type="Proteomes" id="UP000821853"/>
    </source>
</evidence>
<keyword evidence="3" id="KW-1185">Reference proteome</keyword>
<sequence length="164" mass="18740">MGNDVSTSKTWKILRYLLDPSTWKTTSLNQLRALLHKHSADTLLTNLEAKFFPPGPQQRHIDYDGEPNPTLDQDILISEAGRRVLSELGINTTRLQRPLHTAPTPDILKNAFKSDRYRVTCTRNTTVDDARFARRPSHGSTVKMPMQASQTRRHTPPTQRSPWQ</sequence>
<comment type="caution">
    <text evidence="2">The sequence shown here is derived from an EMBL/GenBank/DDBJ whole genome shotgun (WGS) entry which is preliminary data.</text>
</comment>